<dbReference type="SUPFAM" id="SSF47413">
    <property type="entry name" value="lambda repressor-like DNA-binding domains"/>
    <property type="match status" value="1"/>
</dbReference>
<accession>A0ABT0DZD9</accession>
<dbReference type="RefSeq" id="WP_247232675.1">
    <property type="nucleotide sequence ID" value="NZ_JALKHS010000009.1"/>
</dbReference>
<keyword evidence="2 5" id="KW-0238">DNA-binding</keyword>
<dbReference type="SMART" id="SM00354">
    <property type="entry name" value="HTH_LACI"/>
    <property type="match status" value="1"/>
</dbReference>
<dbReference type="InterPro" id="IPR046335">
    <property type="entry name" value="LacI/GalR-like_sensor"/>
</dbReference>
<comment type="caution">
    <text evidence="5">The sequence shown here is derived from an EMBL/GenBank/DDBJ whole genome shotgun (WGS) entry which is preliminary data.</text>
</comment>
<dbReference type="InterPro" id="IPR010982">
    <property type="entry name" value="Lambda_DNA-bd_dom_sf"/>
</dbReference>
<evidence type="ECO:0000313" key="6">
    <source>
        <dbReference type="Proteomes" id="UP001203512"/>
    </source>
</evidence>
<name>A0ABT0DZD9_9SPHN</name>
<evidence type="ECO:0000256" key="1">
    <source>
        <dbReference type="ARBA" id="ARBA00023015"/>
    </source>
</evidence>
<dbReference type="InterPro" id="IPR000843">
    <property type="entry name" value="HTH_LacI"/>
</dbReference>
<feature type="domain" description="HTH lacI-type" evidence="4">
    <location>
        <begin position="14"/>
        <end position="68"/>
    </location>
</feature>
<evidence type="ECO:0000256" key="2">
    <source>
        <dbReference type="ARBA" id="ARBA00023125"/>
    </source>
</evidence>
<dbReference type="PANTHER" id="PTHR30146:SF153">
    <property type="entry name" value="LACTOSE OPERON REPRESSOR"/>
    <property type="match status" value="1"/>
</dbReference>
<organism evidence="5 6">
    <name type="scientific">Sphingobium agri</name>
    <dbReference type="NCBI Taxonomy" id="2933566"/>
    <lineage>
        <taxon>Bacteria</taxon>
        <taxon>Pseudomonadati</taxon>
        <taxon>Pseudomonadota</taxon>
        <taxon>Alphaproteobacteria</taxon>
        <taxon>Sphingomonadales</taxon>
        <taxon>Sphingomonadaceae</taxon>
        <taxon>Sphingobium</taxon>
    </lineage>
</organism>
<dbReference type="PRINTS" id="PR00036">
    <property type="entry name" value="HTHLACI"/>
</dbReference>
<dbReference type="Gene3D" id="1.10.260.40">
    <property type="entry name" value="lambda repressor-like DNA-binding domains"/>
    <property type="match status" value="1"/>
</dbReference>
<dbReference type="Pfam" id="PF13377">
    <property type="entry name" value="Peripla_BP_3"/>
    <property type="match status" value="1"/>
</dbReference>
<dbReference type="Proteomes" id="UP001203512">
    <property type="component" value="Unassembled WGS sequence"/>
</dbReference>
<keyword evidence="6" id="KW-1185">Reference proteome</keyword>
<dbReference type="EMBL" id="JALKHS010000009">
    <property type="protein sequence ID" value="MCK0532428.1"/>
    <property type="molecule type" value="Genomic_DNA"/>
</dbReference>
<dbReference type="GO" id="GO:0003677">
    <property type="term" value="F:DNA binding"/>
    <property type="evidence" value="ECO:0007669"/>
    <property type="project" value="UniProtKB-KW"/>
</dbReference>
<dbReference type="Pfam" id="PF00356">
    <property type="entry name" value="LacI"/>
    <property type="match status" value="1"/>
</dbReference>
<evidence type="ECO:0000259" key="4">
    <source>
        <dbReference type="PROSITE" id="PS50932"/>
    </source>
</evidence>
<dbReference type="Gene3D" id="3.40.50.2300">
    <property type="match status" value="2"/>
</dbReference>
<proteinExistence type="predicted"/>
<evidence type="ECO:0000256" key="3">
    <source>
        <dbReference type="ARBA" id="ARBA00023163"/>
    </source>
</evidence>
<gene>
    <name evidence="5" type="ORF">MU848_12635</name>
</gene>
<keyword evidence="3" id="KW-0804">Transcription</keyword>
<keyword evidence="1" id="KW-0805">Transcription regulation</keyword>
<dbReference type="CDD" id="cd01545">
    <property type="entry name" value="PBP1_SalR"/>
    <property type="match status" value="1"/>
</dbReference>
<dbReference type="SUPFAM" id="SSF53822">
    <property type="entry name" value="Periplasmic binding protein-like I"/>
    <property type="match status" value="1"/>
</dbReference>
<sequence length="348" mass="37166">MAARKNLRRRTEGPTVADVARIAGVSPMTVSRVINRDQRVRETTRKKVEETISAIGYVPNAAARSLAGGKQCRIVLLYRNPSAAYLSEFLLGSLHSARENEAELIVDEHDPEELPASLAARLAAQRIDAVLLPPPLCNDGELLGALQKSGLAVAQVASGQPAPSSHAVLIDDEEAAFAMTQHILARGHRRIGFAAGDPNQTASHLRRKGYERALLLAGIAPEEELIAQGNFTYRGGLIAASSLLDQPSPPSAIFAANDDMAAGIISAAHQRGLDVPRDLTVCGFDDTAIATTIWPELTTVRQPISAMASLAIDLLARAVRSKRPLASAQPEHVRLNFELVIRGSDAAL</sequence>
<dbReference type="PROSITE" id="PS50932">
    <property type="entry name" value="HTH_LACI_2"/>
    <property type="match status" value="1"/>
</dbReference>
<evidence type="ECO:0000313" key="5">
    <source>
        <dbReference type="EMBL" id="MCK0532428.1"/>
    </source>
</evidence>
<reference evidence="5 6" key="1">
    <citation type="submission" date="2022-04" db="EMBL/GenBank/DDBJ databases">
        <authorList>
            <person name="Huq M.A."/>
        </authorList>
    </citation>
    <scope>NUCLEOTIDE SEQUENCE [LARGE SCALE GENOMIC DNA]</scope>
    <source>
        <strain evidence="5 6">MAH-33</strain>
    </source>
</reference>
<dbReference type="PROSITE" id="PS00356">
    <property type="entry name" value="HTH_LACI_1"/>
    <property type="match status" value="1"/>
</dbReference>
<protein>
    <submittedName>
        <fullName evidence="5">LacI family DNA-binding transcriptional regulator</fullName>
    </submittedName>
</protein>
<dbReference type="CDD" id="cd01392">
    <property type="entry name" value="HTH_LacI"/>
    <property type="match status" value="1"/>
</dbReference>
<dbReference type="InterPro" id="IPR028082">
    <property type="entry name" value="Peripla_BP_I"/>
</dbReference>
<dbReference type="PANTHER" id="PTHR30146">
    <property type="entry name" value="LACI-RELATED TRANSCRIPTIONAL REPRESSOR"/>
    <property type="match status" value="1"/>
</dbReference>